<dbReference type="AlphaFoldDB" id="W6RMM8"/>
<dbReference type="Proteomes" id="UP000019443">
    <property type="component" value="Unassembled WGS sequence"/>
</dbReference>
<dbReference type="EMBL" id="CBYB010000013">
    <property type="protein sequence ID" value="CDM60183.1"/>
    <property type="molecule type" value="Genomic_DNA"/>
</dbReference>
<evidence type="ECO:0000313" key="2">
    <source>
        <dbReference type="Proteomes" id="UP000019443"/>
    </source>
</evidence>
<comment type="caution">
    <text evidence="1">The sequence shown here is derived from an EMBL/GenBank/DDBJ whole genome shotgun (WGS) entry which is preliminary data.</text>
</comment>
<geneLocation type="plasmid" evidence="1">
    <name>pLPU83b</name>
</geneLocation>
<accession>W6RMM8</accession>
<reference evidence="1" key="1">
    <citation type="submission" date="2013-11" db="EMBL/GenBank/DDBJ databases">
        <title>Draft genome sequence of the broad-host-range Rhizobium sp. LPU83 strain, a member of the low-genetic diversity Oregon-like Rhizobium sp. group.</title>
        <authorList>
            <person name="Wibberg D."/>
            <person name="Puehler A."/>
            <person name="Schlueter A."/>
        </authorList>
    </citation>
    <scope>NUCLEOTIDE SEQUENCE [LARGE SCALE GENOMIC DNA]</scope>
    <source>
        <strain evidence="1">LPU83</strain>
        <plasmid evidence="1">pLPU83b</plasmid>
    </source>
</reference>
<name>W6RMM8_9HYPH</name>
<keyword evidence="2" id="KW-1185">Reference proteome</keyword>
<protein>
    <submittedName>
        <fullName evidence="1">Uncharacterized protein</fullName>
    </submittedName>
</protein>
<gene>
    <name evidence="1" type="ORF">LPU83_pLPU83b_0188</name>
</gene>
<sequence length="61" mass="6867">MSGTDVHSRGRRGDFRLLCCGDRGSEKLPGKICRETKVATHPEDLISVIKDPKWQIEWIGS</sequence>
<evidence type="ECO:0000313" key="1">
    <source>
        <dbReference type="EMBL" id="CDM60183.1"/>
    </source>
</evidence>
<keyword evidence="1" id="KW-0614">Plasmid</keyword>
<proteinExistence type="predicted"/>
<organism evidence="1 2">
    <name type="scientific">Rhizobium favelukesii</name>
    <dbReference type="NCBI Taxonomy" id="348824"/>
    <lineage>
        <taxon>Bacteria</taxon>
        <taxon>Pseudomonadati</taxon>
        <taxon>Pseudomonadota</taxon>
        <taxon>Alphaproteobacteria</taxon>
        <taxon>Hyphomicrobiales</taxon>
        <taxon>Rhizobiaceae</taxon>
        <taxon>Rhizobium/Agrobacterium group</taxon>
        <taxon>Rhizobium</taxon>
    </lineage>
</organism>